<dbReference type="EMBL" id="VSRR010020189">
    <property type="protein sequence ID" value="MPC62904.1"/>
    <property type="molecule type" value="Genomic_DNA"/>
</dbReference>
<sequence>MIGCRSWLRLLFFTSPIHEAYDWLKFCREGEDNCTADETRSVSMRHSLLTLFTGYILKSFPGGLTTQCTQRYPSTLLSKNFRRYIKFRKEGRRLEQVTSRCVVLVYDDEVGM</sequence>
<keyword evidence="2" id="KW-1185">Reference proteome</keyword>
<accession>A0A5B7H246</accession>
<proteinExistence type="predicted"/>
<protein>
    <submittedName>
        <fullName evidence="1">Uncharacterized protein</fullName>
    </submittedName>
</protein>
<reference evidence="1 2" key="1">
    <citation type="submission" date="2019-05" db="EMBL/GenBank/DDBJ databases">
        <title>Another draft genome of Portunus trituberculatus and its Hox gene families provides insights of decapod evolution.</title>
        <authorList>
            <person name="Jeong J.-H."/>
            <person name="Song I."/>
            <person name="Kim S."/>
            <person name="Choi T."/>
            <person name="Kim D."/>
            <person name="Ryu S."/>
            <person name="Kim W."/>
        </authorList>
    </citation>
    <scope>NUCLEOTIDE SEQUENCE [LARGE SCALE GENOMIC DNA]</scope>
    <source>
        <tissue evidence="1">Muscle</tissue>
    </source>
</reference>
<name>A0A5B7H246_PORTR</name>
<organism evidence="1 2">
    <name type="scientific">Portunus trituberculatus</name>
    <name type="common">Swimming crab</name>
    <name type="synonym">Neptunus trituberculatus</name>
    <dbReference type="NCBI Taxonomy" id="210409"/>
    <lineage>
        <taxon>Eukaryota</taxon>
        <taxon>Metazoa</taxon>
        <taxon>Ecdysozoa</taxon>
        <taxon>Arthropoda</taxon>
        <taxon>Crustacea</taxon>
        <taxon>Multicrustacea</taxon>
        <taxon>Malacostraca</taxon>
        <taxon>Eumalacostraca</taxon>
        <taxon>Eucarida</taxon>
        <taxon>Decapoda</taxon>
        <taxon>Pleocyemata</taxon>
        <taxon>Brachyura</taxon>
        <taxon>Eubrachyura</taxon>
        <taxon>Portunoidea</taxon>
        <taxon>Portunidae</taxon>
        <taxon>Portuninae</taxon>
        <taxon>Portunus</taxon>
    </lineage>
</organism>
<evidence type="ECO:0000313" key="2">
    <source>
        <dbReference type="Proteomes" id="UP000324222"/>
    </source>
</evidence>
<dbReference type="Proteomes" id="UP000324222">
    <property type="component" value="Unassembled WGS sequence"/>
</dbReference>
<gene>
    <name evidence="1" type="ORF">E2C01_056994</name>
</gene>
<dbReference type="AlphaFoldDB" id="A0A5B7H246"/>
<comment type="caution">
    <text evidence="1">The sequence shown here is derived from an EMBL/GenBank/DDBJ whole genome shotgun (WGS) entry which is preliminary data.</text>
</comment>
<evidence type="ECO:0000313" key="1">
    <source>
        <dbReference type="EMBL" id="MPC62904.1"/>
    </source>
</evidence>